<dbReference type="InterPro" id="IPR027450">
    <property type="entry name" value="AlkB-like"/>
</dbReference>
<dbReference type="SUPFAM" id="SSF51197">
    <property type="entry name" value="Clavaminate synthase-like"/>
    <property type="match status" value="1"/>
</dbReference>
<protein>
    <recommendedName>
        <fullName evidence="1">Fe2OG dioxygenase domain-containing protein</fullName>
    </recommendedName>
</protein>
<sequence length="230" mass="27573">MRILNDIEQDSSNCVFIQIDNFLNDSEIKLYQEKVINIDDWKKGIFNNNKTPRLQKWFQDDNKYFSNKWINQSHERWMSNLSDDWLFELRNKIQEKTNELFEKIIDLNLTGCNKPQLNSSLINYYRDGNDYIKYHRDDESIFGDNPTICMLTFGTERELKFKRIHKNEFTNTVNLNNSEESLNKSFVIKPGSLFIMMGSVQKYYCHGIEKDSTIFEPRYSLTFREHKNVL</sequence>
<dbReference type="GO" id="GO:0005654">
    <property type="term" value="C:nucleoplasm"/>
    <property type="evidence" value="ECO:0007669"/>
    <property type="project" value="TreeGrafter"/>
</dbReference>
<dbReference type="Pfam" id="PF13532">
    <property type="entry name" value="2OG-FeII_Oxy_2"/>
    <property type="match status" value="1"/>
</dbReference>
<feature type="domain" description="Fe2OG dioxygenase" evidence="1">
    <location>
        <begin position="116"/>
        <end position="227"/>
    </location>
</feature>
<dbReference type="AlphaFoldDB" id="A0A6C0H055"/>
<dbReference type="InterPro" id="IPR005123">
    <property type="entry name" value="Oxoglu/Fe-dep_dioxygenase_dom"/>
</dbReference>
<dbReference type="EMBL" id="MN739834">
    <property type="protein sequence ID" value="QHT73928.1"/>
    <property type="molecule type" value="Genomic_DNA"/>
</dbReference>
<dbReference type="GO" id="GO:0005739">
    <property type="term" value="C:mitochondrion"/>
    <property type="evidence" value="ECO:0007669"/>
    <property type="project" value="TreeGrafter"/>
</dbReference>
<accession>A0A6C0H055</accession>
<name>A0A6C0H055_9ZZZZ</name>
<dbReference type="PANTHER" id="PTHR31212">
    <property type="entry name" value="ALPHA-KETOGLUTARATE-DEPENDENT DIOXYGENASE ALKB HOMOLOG 3"/>
    <property type="match status" value="1"/>
</dbReference>
<dbReference type="InterPro" id="IPR037151">
    <property type="entry name" value="AlkB-like_sf"/>
</dbReference>
<proteinExistence type="predicted"/>
<evidence type="ECO:0000259" key="1">
    <source>
        <dbReference type="PROSITE" id="PS51471"/>
    </source>
</evidence>
<dbReference type="PROSITE" id="PS51471">
    <property type="entry name" value="FE2OG_OXY"/>
    <property type="match status" value="1"/>
</dbReference>
<evidence type="ECO:0000313" key="2">
    <source>
        <dbReference type="EMBL" id="QHT73928.1"/>
    </source>
</evidence>
<dbReference type="InterPro" id="IPR032854">
    <property type="entry name" value="ALKBH3"/>
</dbReference>
<reference evidence="2" key="1">
    <citation type="journal article" date="2020" name="Nature">
        <title>Giant virus diversity and host interactions through global metagenomics.</title>
        <authorList>
            <person name="Schulz F."/>
            <person name="Roux S."/>
            <person name="Paez-Espino D."/>
            <person name="Jungbluth S."/>
            <person name="Walsh D.A."/>
            <person name="Denef V.J."/>
            <person name="McMahon K.D."/>
            <person name="Konstantinidis K.T."/>
            <person name="Eloe-Fadrosh E.A."/>
            <person name="Kyrpides N.C."/>
            <person name="Woyke T."/>
        </authorList>
    </citation>
    <scope>NUCLEOTIDE SEQUENCE</scope>
    <source>
        <strain evidence="2">GVMAG-M-3300023179-4</strain>
    </source>
</reference>
<dbReference type="Gene3D" id="2.60.120.590">
    <property type="entry name" value="Alpha-ketoglutarate-dependent dioxygenase AlkB-like"/>
    <property type="match status" value="1"/>
</dbReference>
<dbReference type="PANTHER" id="PTHR31212:SF4">
    <property type="entry name" value="ALPHA-KETOGLUTARATE-DEPENDENT DIOXYGENASE ALKB HOMOLOG 3"/>
    <property type="match status" value="1"/>
</dbReference>
<dbReference type="GO" id="GO:0051213">
    <property type="term" value="F:dioxygenase activity"/>
    <property type="evidence" value="ECO:0007669"/>
    <property type="project" value="InterPro"/>
</dbReference>
<organism evidence="2">
    <name type="scientific">viral metagenome</name>
    <dbReference type="NCBI Taxonomy" id="1070528"/>
    <lineage>
        <taxon>unclassified sequences</taxon>
        <taxon>metagenomes</taxon>
        <taxon>organismal metagenomes</taxon>
    </lineage>
</organism>
<dbReference type="GO" id="GO:0006307">
    <property type="term" value="P:DNA alkylation repair"/>
    <property type="evidence" value="ECO:0007669"/>
    <property type="project" value="InterPro"/>
</dbReference>